<organism evidence="2 3">
    <name type="scientific">Allomyces macrogynus (strain ATCC 38327)</name>
    <name type="common">Allomyces javanicus var. macrogynus</name>
    <dbReference type="NCBI Taxonomy" id="578462"/>
    <lineage>
        <taxon>Eukaryota</taxon>
        <taxon>Fungi</taxon>
        <taxon>Fungi incertae sedis</taxon>
        <taxon>Blastocladiomycota</taxon>
        <taxon>Blastocladiomycetes</taxon>
        <taxon>Blastocladiales</taxon>
        <taxon>Blastocladiaceae</taxon>
        <taxon>Allomyces</taxon>
    </lineage>
</organism>
<reference evidence="3" key="2">
    <citation type="submission" date="2009-11" db="EMBL/GenBank/DDBJ databases">
        <title>The Genome Sequence of Allomyces macrogynus strain ATCC 38327.</title>
        <authorList>
            <consortium name="The Broad Institute Genome Sequencing Platform"/>
            <person name="Russ C."/>
            <person name="Cuomo C."/>
            <person name="Shea T."/>
            <person name="Young S.K."/>
            <person name="Zeng Q."/>
            <person name="Koehrsen M."/>
            <person name="Haas B."/>
            <person name="Borodovsky M."/>
            <person name="Guigo R."/>
            <person name="Alvarado L."/>
            <person name="Berlin A."/>
            <person name="Borenstein D."/>
            <person name="Chen Z."/>
            <person name="Engels R."/>
            <person name="Freedman E."/>
            <person name="Gellesch M."/>
            <person name="Goldberg J."/>
            <person name="Griggs A."/>
            <person name="Gujja S."/>
            <person name="Heiman D."/>
            <person name="Hepburn T."/>
            <person name="Howarth C."/>
            <person name="Jen D."/>
            <person name="Larson L."/>
            <person name="Lewis B."/>
            <person name="Mehta T."/>
            <person name="Park D."/>
            <person name="Pearson M."/>
            <person name="Roberts A."/>
            <person name="Saif S."/>
            <person name="Shenoy N."/>
            <person name="Sisk P."/>
            <person name="Stolte C."/>
            <person name="Sykes S."/>
            <person name="Walk T."/>
            <person name="White J."/>
            <person name="Yandava C."/>
            <person name="Burger G."/>
            <person name="Gray M.W."/>
            <person name="Holland P.W.H."/>
            <person name="King N."/>
            <person name="Lang F.B.F."/>
            <person name="Roger A.J."/>
            <person name="Ruiz-Trillo I."/>
            <person name="Lander E."/>
            <person name="Nusbaum C."/>
        </authorList>
    </citation>
    <scope>NUCLEOTIDE SEQUENCE [LARGE SCALE GENOMIC DNA]</scope>
    <source>
        <strain evidence="3">ATCC 38327</strain>
    </source>
</reference>
<dbReference type="EMBL" id="GG745342">
    <property type="protein sequence ID" value="KNE63316.1"/>
    <property type="molecule type" value="Genomic_DNA"/>
</dbReference>
<evidence type="ECO:0000256" key="1">
    <source>
        <dbReference type="SAM" id="MobiDB-lite"/>
    </source>
</evidence>
<keyword evidence="3" id="KW-1185">Reference proteome</keyword>
<protein>
    <submittedName>
        <fullName evidence="2">Uncharacterized protein</fullName>
    </submittedName>
</protein>
<accession>A0A0L0SL76</accession>
<sequence>MNLVESLGKSLCNGLETATNTGVPMLMAAGMGPASAGMMAGGTILGGITGAAGGGSKPTALQGSQGGGAAPAPVKPQVPVTVDKALDVAEQLLGVVNALSAMAPRTGKLKDAKPNEPGVDPNSATKGPAFIISMLTKTIRTLVSIPQTEIAVNEQQIGKEALAAAKEKLAEQSKELATRQQAHAELAQMTRSRDPAPTMTPGEFQKIANTGQNLSAAEMAQANWKRAMEATRSNLKTKNLRARQMRHAELMADVAKINVQTIEMGDIIDILKKGNTALGELRVQWQSLCQFFLNLVNVVLVCNRNVKNLTETAANYVSIRLSLTATYISTKYITGPVTQLGKIAALDAGKDGDLNRKLQQNLLADMTAAQAGILDMVVNKKQDYKRELNERAAEVDKTLRDVLPPPPQAVKDQVTQAQ</sequence>
<proteinExistence type="predicted"/>
<reference evidence="2 3" key="1">
    <citation type="submission" date="2009-11" db="EMBL/GenBank/DDBJ databases">
        <title>Annotation of Allomyces macrogynus ATCC 38327.</title>
        <authorList>
            <consortium name="The Broad Institute Genome Sequencing Platform"/>
            <person name="Russ C."/>
            <person name="Cuomo C."/>
            <person name="Burger G."/>
            <person name="Gray M.W."/>
            <person name="Holland P.W.H."/>
            <person name="King N."/>
            <person name="Lang F.B.F."/>
            <person name="Roger A.J."/>
            <person name="Ruiz-Trillo I."/>
            <person name="Young S.K."/>
            <person name="Zeng Q."/>
            <person name="Gargeya S."/>
            <person name="Fitzgerald M."/>
            <person name="Haas B."/>
            <person name="Abouelleil A."/>
            <person name="Alvarado L."/>
            <person name="Arachchi H.M."/>
            <person name="Berlin A."/>
            <person name="Chapman S.B."/>
            <person name="Gearin G."/>
            <person name="Goldberg J."/>
            <person name="Griggs A."/>
            <person name="Gujja S."/>
            <person name="Hansen M."/>
            <person name="Heiman D."/>
            <person name="Howarth C."/>
            <person name="Larimer J."/>
            <person name="Lui A."/>
            <person name="MacDonald P.J.P."/>
            <person name="McCowen C."/>
            <person name="Montmayeur A."/>
            <person name="Murphy C."/>
            <person name="Neiman D."/>
            <person name="Pearson M."/>
            <person name="Priest M."/>
            <person name="Roberts A."/>
            <person name="Saif S."/>
            <person name="Shea T."/>
            <person name="Sisk P."/>
            <person name="Stolte C."/>
            <person name="Sykes S."/>
            <person name="Wortman J."/>
            <person name="Nusbaum C."/>
            <person name="Birren B."/>
        </authorList>
    </citation>
    <scope>NUCLEOTIDE SEQUENCE [LARGE SCALE GENOMIC DNA]</scope>
    <source>
        <strain evidence="2 3">ATCC 38327</strain>
    </source>
</reference>
<name>A0A0L0SL76_ALLM3</name>
<evidence type="ECO:0000313" key="2">
    <source>
        <dbReference type="EMBL" id="KNE63316.1"/>
    </source>
</evidence>
<dbReference type="STRING" id="578462.A0A0L0SL76"/>
<dbReference type="Proteomes" id="UP000054350">
    <property type="component" value="Unassembled WGS sequence"/>
</dbReference>
<dbReference type="PANTHER" id="PTHR33488">
    <property type="entry name" value="ZGC:162509"/>
    <property type="match status" value="1"/>
</dbReference>
<feature type="region of interest" description="Disordered" evidence="1">
    <location>
        <begin position="55"/>
        <end position="75"/>
    </location>
</feature>
<dbReference type="PANTHER" id="PTHR33488:SF2">
    <property type="entry name" value="EARLY ENDOSOME ANTIGEN 1-LIKE"/>
    <property type="match status" value="1"/>
</dbReference>
<dbReference type="OrthoDB" id="5406275at2759"/>
<dbReference type="AlphaFoldDB" id="A0A0L0SL76"/>
<dbReference type="VEuPathDB" id="FungiDB:AMAG_08455"/>
<feature type="region of interest" description="Disordered" evidence="1">
    <location>
        <begin position="395"/>
        <end position="418"/>
    </location>
</feature>
<evidence type="ECO:0000313" key="3">
    <source>
        <dbReference type="Proteomes" id="UP000054350"/>
    </source>
</evidence>
<gene>
    <name evidence="2" type="ORF">AMAG_08455</name>
</gene>